<keyword evidence="4" id="KW-1185">Reference proteome</keyword>
<comment type="caution">
    <text evidence="3">The sequence shown here is derived from an EMBL/GenBank/DDBJ whole genome shotgun (WGS) entry which is preliminary data.</text>
</comment>
<evidence type="ECO:0000313" key="3">
    <source>
        <dbReference type="EMBL" id="KAA0165919.1"/>
    </source>
</evidence>
<gene>
    <name evidence="3" type="ORF">FNF28_03301</name>
    <name evidence="2" type="ORF">FNF29_03030</name>
</gene>
<dbReference type="Proteomes" id="UP000324907">
    <property type="component" value="Unassembled WGS sequence"/>
</dbReference>
<evidence type="ECO:0000259" key="1">
    <source>
        <dbReference type="Pfam" id="PF10260"/>
    </source>
</evidence>
<evidence type="ECO:0000313" key="2">
    <source>
        <dbReference type="EMBL" id="KAA0153642.1"/>
    </source>
</evidence>
<reference evidence="4 5" key="1">
    <citation type="submission" date="2019-07" db="EMBL/GenBank/DDBJ databases">
        <title>Genomes of Cafeteria roenbergensis.</title>
        <authorList>
            <person name="Fischer M.G."/>
            <person name="Hackl T."/>
            <person name="Roman M."/>
        </authorList>
    </citation>
    <scope>NUCLEOTIDE SEQUENCE [LARGE SCALE GENOMIC DNA]</scope>
    <source>
        <strain evidence="2 4">BVI</strain>
        <strain evidence="3 5">RCC970-E3</strain>
    </source>
</reference>
<dbReference type="EMBL" id="VLTN01000015">
    <property type="protein sequence ID" value="KAA0153642.1"/>
    <property type="molecule type" value="Genomic_DNA"/>
</dbReference>
<proteinExistence type="predicted"/>
<feature type="domain" description="SAYSvFN" evidence="1">
    <location>
        <begin position="70"/>
        <end position="119"/>
    </location>
</feature>
<dbReference type="AlphaFoldDB" id="A0A5A8DLA8"/>
<evidence type="ECO:0000313" key="5">
    <source>
        <dbReference type="Proteomes" id="UP000324907"/>
    </source>
</evidence>
<dbReference type="Proteomes" id="UP000323011">
    <property type="component" value="Unassembled WGS sequence"/>
</dbReference>
<evidence type="ECO:0000313" key="4">
    <source>
        <dbReference type="Proteomes" id="UP000323011"/>
    </source>
</evidence>
<protein>
    <recommendedName>
        <fullName evidence="1">SAYSvFN domain-containing protein</fullName>
    </recommendedName>
</protein>
<organism evidence="3 5">
    <name type="scientific">Cafeteria roenbergensis</name>
    <name type="common">Marine flagellate</name>
    <dbReference type="NCBI Taxonomy" id="33653"/>
    <lineage>
        <taxon>Eukaryota</taxon>
        <taxon>Sar</taxon>
        <taxon>Stramenopiles</taxon>
        <taxon>Bigyra</taxon>
        <taxon>Opalozoa</taxon>
        <taxon>Bicosoecida</taxon>
        <taxon>Cafeteriaceae</taxon>
        <taxon>Cafeteria</taxon>
    </lineage>
</organism>
<accession>A0A5A8DLA8</accession>
<dbReference type="EMBL" id="VLTL01000043">
    <property type="protein sequence ID" value="KAA0165919.1"/>
    <property type="molecule type" value="Genomic_DNA"/>
</dbReference>
<dbReference type="Pfam" id="PF10260">
    <property type="entry name" value="SAYSvFN"/>
    <property type="match status" value="1"/>
</dbReference>
<dbReference type="InterPro" id="IPR019387">
    <property type="entry name" value="SAYSvFN_dom"/>
</dbReference>
<name>A0A5A8DLA8_CAFRO</name>
<sequence>MFPRIVDGEVVYDEDDGGRAAAHAVLMRRGRPLEFPRVVQARPSGTAAAAGAGAGRAGDATSEEFWPLWLLSFVLFITWACSKHGKRTLEDGLSAYSVFNPGHVRLHGTLTAEDLQSQMSGLIPRPGGADDGIDEALERQAEAQEAAELQAAMEASLRDF</sequence>